<reference evidence="8" key="1">
    <citation type="submission" date="2015-08" db="EMBL/GenBank/DDBJ databases">
        <authorList>
            <person name="Babu N.S."/>
            <person name="Beckwith C.J."/>
            <person name="Beseler K.G."/>
            <person name="Brison A."/>
            <person name="Carone J.V."/>
            <person name="Caskin T.P."/>
            <person name="Diamond M."/>
            <person name="Durham M.E."/>
            <person name="Foxe J.M."/>
            <person name="Go M."/>
            <person name="Henderson B.A."/>
            <person name="Jones I.B."/>
            <person name="McGettigan J.A."/>
            <person name="Micheletti S.J."/>
            <person name="Nasrallah M.E."/>
            <person name="Ortiz D."/>
            <person name="Piller C.R."/>
            <person name="Privatt S.R."/>
            <person name="Schneider S.L."/>
            <person name="Sharp S."/>
            <person name="Smith T.C."/>
            <person name="Stanton J.D."/>
            <person name="Ullery H.E."/>
            <person name="Wilson R.J."/>
            <person name="Serrano M.G."/>
            <person name="Buck G."/>
            <person name="Lee V."/>
            <person name="Wang Y."/>
            <person name="Carvalho R."/>
            <person name="Voegtly L."/>
            <person name="Shi R."/>
            <person name="Duckworth R."/>
            <person name="Johnson A."/>
            <person name="Loviza R."/>
            <person name="Walstead R."/>
            <person name="Shah Z."/>
            <person name="Kiflezghi M."/>
            <person name="Wade K."/>
            <person name="Ball S.L."/>
            <person name="Bradley K.W."/>
            <person name="Asai D.J."/>
            <person name="Bowman C.A."/>
            <person name="Russell D.A."/>
            <person name="Pope W.H."/>
            <person name="Jacobs-Sera D."/>
            <person name="Hendrix R.W."/>
            <person name="Hatfull G.F."/>
        </authorList>
    </citation>
    <scope>NUCLEOTIDE SEQUENCE</scope>
</reference>
<dbReference type="CDD" id="cd00462">
    <property type="entry name" value="PTH"/>
    <property type="match status" value="1"/>
</dbReference>
<gene>
    <name evidence="8" type="ORF">g.16675</name>
</gene>
<keyword evidence="4" id="KW-0694">RNA-binding</keyword>
<dbReference type="PANTHER" id="PTHR17224:SF1">
    <property type="entry name" value="PEPTIDYL-TRNA HYDROLASE"/>
    <property type="match status" value="1"/>
</dbReference>
<feature type="region of interest" description="Disordered" evidence="7">
    <location>
        <begin position="261"/>
        <end position="293"/>
    </location>
</feature>
<comment type="similarity">
    <text evidence="5 6">Belongs to the PTH family.</text>
</comment>
<dbReference type="EC" id="3.1.1.29" evidence="1"/>
<dbReference type="Pfam" id="PF01195">
    <property type="entry name" value="Pept_tRNA_hydro"/>
    <property type="match status" value="1"/>
</dbReference>
<feature type="non-terminal residue" evidence="8">
    <location>
        <position position="1"/>
    </location>
</feature>
<organism evidence="8">
    <name type="scientific">Auxenochlorella protothecoides</name>
    <name type="common">Green microalga</name>
    <name type="synonym">Chlorella protothecoides</name>
    <dbReference type="NCBI Taxonomy" id="3075"/>
    <lineage>
        <taxon>Eukaryota</taxon>
        <taxon>Viridiplantae</taxon>
        <taxon>Chlorophyta</taxon>
        <taxon>core chlorophytes</taxon>
        <taxon>Trebouxiophyceae</taxon>
        <taxon>Chlorellales</taxon>
        <taxon>Chlorellaceae</taxon>
        <taxon>Auxenochlorella</taxon>
    </lineage>
</organism>
<dbReference type="GO" id="GO:0004045">
    <property type="term" value="F:peptidyl-tRNA hydrolase activity"/>
    <property type="evidence" value="ECO:0007669"/>
    <property type="project" value="UniProtKB-EC"/>
</dbReference>
<dbReference type="PROSITE" id="PS01196">
    <property type="entry name" value="PEPT_TRNA_HYDROL_2"/>
    <property type="match status" value="1"/>
</dbReference>
<evidence type="ECO:0000256" key="6">
    <source>
        <dbReference type="RuleBase" id="RU004320"/>
    </source>
</evidence>
<dbReference type="InterPro" id="IPR036416">
    <property type="entry name" value="Pept_tRNA_hydro_sf"/>
</dbReference>
<accession>A0A1D1ZX79</accession>
<dbReference type="Gene3D" id="3.40.50.1470">
    <property type="entry name" value="Peptidyl-tRNA hydrolase"/>
    <property type="match status" value="1"/>
</dbReference>
<dbReference type="HAMAP" id="MF_00083">
    <property type="entry name" value="Pept_tRNA_hydro_bact"/>
    <property type="match status" value="1"/>
</dbReference>
<proteinExistence type="inferred from homology"/>
<evidence type="ECO:0000256" key="1">
    <source>
        <dbReference type="ARBA" id="ARBA00013260"/>
    </source>
</evidence>
<evidence type="ECO:0000256" key="5">
    <source>
        <dbReference type="ARBA" id="ARBA00038063"/>
    </source>
</evidence>
<dbReference type="NCBIfam" id="TIGR00447">
    <property type="entry name" value="pth"/>
    <property type="match status" value="1"/>
</dbReference>
<evidence type="ECO:0000256" key="4">
    <source>
        <dbReference type="ARBA" id="ARBA00022884"/>
    </source>
</evidence>
<evidence type="ECO:0000313" key="8">
    <source>
        <dbReference type="EMBL" id="JAT71568.1"/>
    </source>
</evidence>
<dbReference type="InterPro" id="IPR001328">
    <property type="entry name" value="Pept_tRNA_hydro"/>
</dbReference>
<dbReference type="FunFam" id="3.40.50.1470:FF:000001">
    <property type="entry name" value="Peptidyl-tRNA hydrolase"/>
    <property type="match status" value="1"/>
</dbReference>
<protein>
    <recommendedName>
        <fullName evidence="1">peptidyl-tRNA hydrolase</fullName>
        <ecNumber evidence="1">3.1.1.29</ecNumber>
    </recommendedName>
</protein>
<dbReference type="PROSITE" id="PS01195">
    <property type="entry name" value="PEPT_TRNA_HYDROL_1"/>
    <property type="match status" value="1"/>
</dbReference>
<dbReference type="InterPro" id="IPR018171">
    <property type="entry name" value="Pept_tRNA_hydro_CS"/>
</dbReference>
<keyword evidence="2" id="KW-0820">tRNA-binding</keyword>
<evidence type="ECO:0000256" key="7">
    <source>
        <dbReference type="SAM" id="MobiDB-lite"/>
    </source>
</evidence>
<sequence length="293" mass="31175">ALQFQYTETRFAGMEKAVRLMQPITRSPAVHLCFRAARPAMGRALASLGTRRTFKVFSMAQEDEGAWMVVGLGNPGQKYHGTRHNIGFALVDSLAMSEGISMDKQQEKAAVGRGTLAGRSVMLVKPQTFMNRSGQSVGALARYYKVPLERVLVVADDLDTPLGALRLRAKGSNAGHNGMRSVQSAMGGSTAFPRLRLGIGRPAGGRDVADFVLQPFSRQEREVAEVGLAEAVDVVRAVLTLGLQKAISGVRVDAQGKQYAVQAPPKATGTKRKAGTGEAEAASSTPPEAVAQV</sequence>
<feature type="compositionally biased region" description="Low complexity" evidence="7">
    <location>
        <begin position="278"/>
        <end position="293"/>
    </location>
</feature>
<dbReference type="SUPFAM" id="SSF53178">
    <property type="entry name" value="Peptidyl-tRNA hydrolase-like"/>
    <property type="match status" value="1"/>
</dbReference>
<evidence type="ECO:0000256" key="2">
    <source>
        <dbReference type="ARBA" id="ARBA00022555"/>
    </source>
</evidence>
<dbReference type="EMBL" id="GDKF01007054">
    <property type="protein sequence ID" value="JAT71568.1"/>
    <property type="molecule type" value="Transcribed_RNA"/>
</dbReference>
<name>A0A1D1ZX79_AUXPR</name>
<dbReference type="GO" id="GO:0000049">
    <property type="term" value="F:tRNA binding"/>
    <property type="evidence" value="ECO:0007669"/>
    <property type="project" value="UniProtKB-KW"/>
</dbReference>
<dbReference type="AlphaFoldDB" id="A0A1D1ZX79"/>
<evidence type="ECO:0000256" key="3">
    <source>
        <dbReference type="ARBA" id="ARBA00022801"/>
    </source>
</evidence>
<keyword evidence="3" id="KW-0378">Hydrolase</keyword>
<dbReference type="PANTHER" id="PTHR17224">
    <property type="entry name" value="PEPTIDYL-TRNA HYDROLASE"/>
    <property type="match status" value="1"/>
</dbReference>